<accession>A0A645AD58</accession>
<comment type="caution">
    <text evidence="1">The sequence shown here is derived from an EMBL/GenBank/DDBJ whole genome shotgun (WGS) entry which is preliminary data.</text>
</comment>
<evidence type="ECO:0000313" key="1">
    <source>
        <dbReference type="EMBL" id="MPM50957.1"/>
    </source>
</evidence>
<sequence length="99" mass="10691">MVAVLLLVADRTVCKQDDACKFMIDGVGNGTQGSQLITGDVKKVEKRALDGRMVLNQGGVVCKHGLKKSGDFQRQILNRRVFNPVACLDMQCVILSVGA</sequence>
<gene>
    <name evidence="1" type="ORF">SDC9_97703</name>
</gene>
<organism evidence="1">
    <name type="scientific">bioreactor metagenome</name>
    <dbReference type="NCBI Taxonomy" id="1076179"/>
    <lineage>
        <taxon>unclassified sequences</taxon>
        <taxon>metagenomes</taxon>
        <taxon>ecological metagenomes</taxon>
    </lineage>
</organism>
<name>A0A645AD58_9ZZZZ</name>
<protein>
    <submittedName>
        <fullName evidence="1">Uncharacterized protein</fullName>
    </submittedName>
</protein>
<dbReference type="AlphaFoldDB" id="A0A645AD58"/>
<dbReference type="EMBL" id="VSSQ01013199">
    <property type="protein sequence ID" value="MPM50957.1"/>
    <property type="molecule type" value="Genomic_DNA"/>
</dbReference>
<proteinExistence type="predicted"/>
<reference evidence="1" key="1">
    <citation type="submission" date="2019-08" db="EMBL/GenBank/DDBJ databases">
        <authorList>
            <person name="Kucharzyk K."/>
            <person name="Murdoch R.W."/>
            <person name="Higgins S."/>
            <person name="Loffler F."/>
        </authorList>
    </citation>
    <scope>NUCLEOTIDE SEQUENCE</scope>
</reference>